<protein>
    <submittedName>
        <fullName evidence="1">Uncharacterized protein</fullName>
    </submittedName>
</protein>
<evidence type="ECO:0000313" key="1">
    <source>
        <dbReference type="EMBL" id="SEG57618.1"/>
    </source>
</evidence>
<accession>A0A1H6BA26</accession>
<dbReference type="AlphaFoldDB" id="A0A1H6BA26"/>
<dbReference type="EMBL" id="FNVU01000006">
    <property type="protein sequence ID" value="SEG57618.1"/>
    <property type="molecule type" value="Genomic_DNA"/>
</dbReference>
<dbReference type="Proteomes" id="UP000236754">
    <property type="component" value="Unassembled WGS sequence"/>
</dbReference>
<name>A0A1H6BA26_9ACTN</name>
<proteinExistence type="predicted"/>
<gene>
    <name evidence="1" type="ORF">SAMN05216223_106349</name>
</gene>
<reference evidence="1 2" key="1">
    <citation type="submission" date="2016-10" db="EMBL/GenBank/DDBJ databases">
        <authorList>
            <person name="de Groot N.N."/>
        </authorList>
    </citation>
    <scope>NUCLEOTIDE SEQUENCE [LARGE SCALE GENOMIC DNA]</scope>
    <source>
        <strain evidence="1 2">CGMCC 4.2023</strain>
    </source>
</reference>
<sequence length="58" mass="6785">MDETREYGTWADWLGVPRHTFAAVFGAVVAQGRDYRDTFQVFRPGFDLSEERERRCGE</sequence>
<organism evidence="1 2">
    <name type="scientific">Actinacidiphila yanglinensis</name>
    <dbReference type="NCBI Taxonomy" id="310779"/>
    <lineage>
        <taxon>Bacteria</taxon>
        <taxon>Bacillati</taxon>
        <taxon>Actinomycetota</taxon>
        <taxon>Actinomycetes</taxon>
        <taxon>Kitasatosporales</taxon>
        <taxon>Streptomycetaceae</taxon>
        <taxon>Actinacidiphila</taxon>
    </lineage>
</organism>
<evidence type="ECO:0000313" key="2">
    <source>
        <dbReference type="Proteomes" id="UP000236754"/>
    </source>
</evidence>
<keyword evidence="2" id="KW-1185">Reference proteome</keyword>